<feature type="compositionally biased region" description="Basic and acidic residues" evidence="8">
    <location>
        <begin position="96"/>
        <end position="119"/>
    </location>
</feature>
<dbReference type="GO" id="GO:0006397">
    <property type="term" value="P:mRNA processing"/>
    <property type="evidence" value="ECO:0007669"/>
    <property type="project" value="UniProtKB-KW"/>
</dbReference>
<dbReference type="PANTHER" id="PTHR36562:SF5">
    <property type="entry name" value="SERINE_ARGININE REPETITIVE MATRIX 2"/>
    <property type="match status" value="1"/>
</dbReference>
<organism evidence="10 11">
    <name type="scientific">Candida albicans</name>
    <name type="common">Yeast</name>
    <dbReference type="NCBI Taxonomy" id="5476"/>
    <lineage>
        <taxon>Eukaryota</taxon>
        <taxon>Fungi</taxon>
        <taxon>Dikarya</taxon>
        <taxon>Ascomycota</taxon>
        <taxon>Saccharomycotina</taxon>
        <taxon>Pichiomycetes</taxon>
        <taxon>Debaryomycetaceae</taxon>
        <taxon>Candida/Lodderomyces clade</taxon>
        <taxon>Candida</taxon>
    </lineage>
</organism>
<dbReference type="GO" id="GO:0005681">
    <property type="term" value="C:spliceosomal complex"/>
    <property type="evidence" value="ECO:0007669"/>
    <property type="project" value="UniProtKB-KW"/>
</dbReference>
<reference evidence="10 11" key="1">
    <citation type="submission" date="2020-03" db="EMBL/GenBank/DDBJ databases">
        <title>FDA dAtabase for Regulatory Grade micrObial Sequences (FDA-ARGOS): Supporting development and validation of Infectious Disease Dx tests.</title>
        <authorList>
            <person name="Campos J."/>
            <person name="Goldberg B."/>
            <person name="Tallon L."/>
            <person name="Sadzewicz L."/>
            <person name="Vavikolanu K."/>
            <person name="Mehta A."/>
            <person name="Aluvathingal J."/>
            <person name="Nadendla S."/>
            <person name="Nandy P."/>
            <person name="Geyer C."/>
            <person name="Yan Y."/>
            <person name="Sichtig H."/>
        </authorList>
    </citation>
    <scope>NUCLEOTIDE SEQUENCE [LARGE SCALE GENOMIC DNA]</scope>
    <source>
        <strain evidence="10 11">FDAARGOS_656</strain>
    </source>
</reference>
<dbReference type="PANTHER" id="PTHR36562">
    <property type="entry name" value="SERINE/ARGININE REPETITIVE MATRIX 2"/>
    <property type="match status" value="1"/>
</dbReference>
<name>A0A8H6BRS4_CANAX</name>
<evidence type="ECO:0000256" key="8">
    <source>
        <dbReference type="SAM" id="MobiDB-lite"/>
    </source>
</evidence>
<dbReference type="InterPro" id="IPR051372">
    <property type="entry name" value="CWC21"/>
</dbReference>
<keyword evidence="7" id="KW-0539">Nucleus</keyword>
<dbReference type="Gene3D" id="6.10.140.420">
    <property type="match status" value="1"/>
</dbReference>
<feature type="compositionally biased region" description="Basic and acidic residues" evidence="8">
    <location>
        <begin position="46"/>
        <end position="75"/>
    </location>
</feature>
<feature type="compositionally biased region" description="Polar residues" evidence="8">
    <location>
        <begin position="11"/>
        <end position="26"/>
    </location>
</feature>
<evidence type="ECO:0000259" key="9">
    <source>
        <dbReference type="SMART" id="SM01115"/>
    </source>
</evidence>
<accession>A0A8H6BRS4</accession>
<feature type="region of interest" description="Disordered" evidence="8">
    <location>
        <begin position="1"/>
        <end position="75"/>
    </location>
</feature>
<dbReference type="Proteomes" id="UP000536275">
    <property type="component" value="Unassembled WGS sequence"/>
</dbReference>
<gene>
    <name evidence="10" type="ORF">FOB64_005747</name>
</gene>
<feature type="compositionally biased region" description="Basic and acidic residues" evidence="8">
    <location>
        <begin position="130"/>
        <end position="162"/>
    </location>
</feature>
<sequence length="162" mass="18877">MSYNGIGLQSVRGSATSGHIQKNIANKISKPGHYESRKNQKSLMSKRADEAKQSQNKREAYKQIKSELTKHEQLRRIEVKCMDLHDELEEQGVEPDETKARVDELRKKLNNKEFDENDAKSPTTTAPQPSRKDKQLKEDLENENKNKDGVFEYKRRYTDKRN</sequence>
<evidence type="ECO:0000256" key="7">
    <source>
        <dbReference type="ARBA" id="ARBA00023242"/>
    </source>
</evidence>
<evidence type="ECO:0000256" key="3">
    <source>
        <dbReference type="ARBA" id="ARBA00020641"/>
    </source>
</evidence>
<evidence type="ECO:0000256" key="4">
    <source>
        <dbReference type="ARBA" id="ARBA00022664"/>
    </source>
</evidence>
<comment type="similarity">
    <text evidence="2">Belongs to the CWC21 family.</text>
</comment>
<evidence type="ECO:0000256" key="2">
    <source>
        <dbReference type="ARBA" id="ARBA00005954"/>
    </source>
</evidence>
<dbReference type="GO" id="GO:0008380">
    <property type="term" value="P:RNA splicing"/>
    <property type="evidence" value="ECO:0007669"/>
    <property type="project" value="UniProtKB-KW"/>
</dbReference>
<keyword evidence="5" id="KW-0747">Spliceosome</keyword>
<evidence type="ECO:0000256" key="6">
    <source>
        <dbReference type="ARBA" id="ARBA00023187"/>
    </source>
</evidence>
<comment type="subcellular location">
    <subcellularLocation>
        <location evidence="1">Nucleus</location>
    </subcellularLocation>
</comment>
<dbReference type="EMBL" id="JABWAD010000061">
    <property type="protein sequence ID" value="KAF6062688.1"/>
    <property type="molecule type" value="Genomic_DNA"/>
</dbReference>
<feature type="domain" description="CWF21" evidence="9">
    <location>
        <begin position="69"/>
        <end position="114"/>
    </location>
</feature>
<evidence type="ECO:0000313" key="10">
    <source>
        <dbReference type="EMBL" id="KAF6062688.1"/>
    </source>
</evidence>
<feature type="region of interest" description="Disordered" evidence="8">
    <location>
        <begin position="88"/>
        <end position="162"/>
    </location>
</feature>
<evidence type="ECO:0000256" key="1">
    <source>
        <dbReference type="ARBA" id="ARBA00004123"/>
    </source>
</evidence>
<evidence type="ECO:0000256" key="5">
    <source>
        <dbReference type="ARBA" id="ARBA00022728"/>
    </source>
</evidence>
<protein>
    <recommendedName>
        <fullName evidence="3">Pre-mRNA-splicing factor CWC21</fullName>
    </recommendedName>
</protein>
<keyword evidence="6" id="KW-0508">mRNA splicing</keyword>
<evidence type="ECO:0000313" key="11">
    <source>
        <dbReference type="Proteomes" id="UP000536275"/>
    </source>
</evidence>
<proteinExistence type="inferred from homology"/>
<dbReference type="InterPro" id="IPR013170">
    <property type="entry name" value="mRNA_splic_Cwf21_dom"/>
</dbReference>
<dbReference type="AlphaFoldDB" id="A0A8H6BRS4"/>
<comment type="caution">
    <text evidence="10">The sequence shown here is derived from an EMBL/GenBank/DDBJ whole genome shotgun (WGS) entry which is preliminary data.</text>
</comment>
<dbReference type="SMART" id="SM01115">
    <property type="entry name" value="cwf21"/>
    <property type="match status" value="1"/>
</dbReference>
<dbReference type="CDD" id="cd21372">
    <property type="entry name" value="cwf21_CWC21-like"/>
    <property type="match status" value="1"/>
</dbReference>
<keyword evidence="4" id="KW-0507">mRNA processing</keyword>
<dbReference type="Pfam" id="PF08312">
    <property type="entry name" value="cwf21"/>
    <property type="match status" value="1"/>
</dbReference>